<evidence type="ECO:0000256" key="4">
    <source>
        <dbReference type="ARBA" id="ARBA00022801"/>
    </source>
</evidence>
<dbReference type="GO" id="GO:0005737">
    <property type="term" value="C:cytoplasm"/>
    <property type="evidence" value="ECO:0007669"/>
    <property type="project" value="UniProtKB-SubCell"/>
</dbReference>
<dbReference type="STRING" id="1590841.A0A2R6PDZ1"/>
<evidence type="ECO:0000313" key="11">
    <source>
        <dbReference type="Proteomes" id="UP000241394"/>
    </source>
</evidence>
<evidence type="ECO:0000256" key="3">
    <source>
        <dbReference type="ARBA" id="ARBA00022490"/>
    </source>
</evidence>
<reference evidence="11" key="2">
    <citation type="journal article" date="2018" name="BMC Genomics">
        <title>A manually annotated Actinidia chinensis var. chinensis (kiwifruit) genome highlights the challenges associated with draft genomes and gene prediction in plants.</title>
        <authorList>
            <person name="Pilkington S.M."/>
            <person name="Crowhurst R."/>
            <person name="Hilario E."/>
            <person name="Nardozza S."/>
            <person name="Fraser L."/>
            <person name="Peng Y."/>
            <person name="Gunaseelan K."/>
            <person name="Simpson R."/>
            <person name="Tahir J."/>
            <person name="Deroles S.C."/>
            <person name="Templeton K."/>
            <person name="Luo Z."/>
            <person name="Davy M."/>
            <person name="Cheng C."/>
            <person name="McNeilage M."/>
            <person name="Scaglione D."/>
            <person name="Liu Y."/>
            <person name="Zhang Q."/>
            <person name="Datson P."/>
            <person name="De Silva N."/>
            <person name="Gardiner S.E."/>
            <person name="Bassett H."/>
            <person name="Chagne D."/>
            <person name="McCallum J."/>
            <person name="Dzierzon H."/>
            <person name="Deng C."/>
            <person name="Wang Y.Y."/>
            <person name="Barron L."/>
            <person name="Manako K."/>
            <person name="Bowen J."/>
            <person name="Foster T.M."/>
            <person name="Erridge Z.A."/>
            <person name="Tiffin H."/>
            <person name="Waite C.N."/>
            <person name="Davies K.M."/>
            <person name="Grierson E.P."/>
            <person name="Laing W.A."/>
            <person name="Kirk R."/>
            <person name="Chen X."/>
            <person name="Wood M."/>
            <person name="Montefiori M."/>
            <person name="Brummell D.A."/>
            <person name="Schwinn K.E."/>
            <person name="Catanach A."/>
            <person name="Fullerton C."/>
            <person name="Li D."/>
            <person name="Meiyalaghan S."/>
            <person name="Nieuwenhuizen N."/>
            <person name="Read N."/>
            <person name="Prakash R."/>
            <person name="Hunter D."/>
            <person name="Zhang H."/>
            <person name="McKenzie M."/>
            <person name="Knabel M."/>
            <person name="Harris A."/>
            <person name="Allan A.C."/>
            <person name="Gleave A."/>
            <person name="Chen A."/>
            <person name="Janssen B.J."/>
            <person name="Plunkett B."/>
            <person name="Ampomah-Dwamena C."/>
            <person name="Voogd C."/>
            <person name="Leif D."/>
            <person name="Lafferty D."/>
            <person name="Souleyre E.J.F."/>
            <person name="Varkonyi-Gasic E."/>
            <person name="Gambi F."/>
            <person name="Hanley J."/>
            <person name="Yao J.L."/>
            <person name="Cheung J."/>
            <person name="David K.M."/>
            <person name="Warren B."/>
            <person name="Marsh K."/>
            <person name="Snowden K.C."/>
            <person name="Lin-Wang K."/>
            <person name="Brian L."/>
            <person name="Martinez-Sanchez M."/>
            <person name="Wang M."/>
            <person name="Ileperuma N."/>
            <person name="Macnee N."/>
            <person name="Campin R."/>
            <person name="McAtee P."/>
            <person name="Drummond R.S.M."/>
            <person name="Espley R.V."/>
            <person name="Ireland H.S."/>
            <person name="Wu R."/>
            <person name="Atkinson R.G."/>
            <person name="Karunairetnam S."/>
            <person name="Bulley S."/>
            <person name="Chunkath S."/>
            <person name="Hanley Z."/>
            <person name="Storey R."/>
            <person name="Thrimawithana A.H."/>
            <person name="Thomson S."/>
            <person name="David C."/>
            <person name="Testolin R."/>
            <person name="Huang H."/>
            <person name="Hellens R.P."/>
            <person name="Schaffer R.J."/>
        </authorList>
    </citation>
    <scope>NUCLEOTIDE SEQUENCE [LARGE SCALE GENOMIC DNA]</scope>
    <source>
        <strain evidence="11">cv. Red5</strain>
    </source>
</reference>
<keyword evidence="5" id="KW-0611">Plant defense</keyword>
<evidence type="ECO:0000256" key="6">
    <source>
        <dbReference type="ARBA" id="ARBA00023242"/>
    </source>
</evidence>
<evidence type="ECO:0000256" key="1">
    <source>
        <dbReference type="ARBA" id="ARBA00004123"/>
    </source>
</evidence>
<feature type="domain" description="EDS1 EP" evidence="9">
    <location>
        <begin position="412"/>
        <end position="605"/>
    </location>
</feature>
<dbReference type="InterPro" id="IPR041266">
    <property type="entry name" value="EDS1_EP"/>
</dbReference>
<feature type="domain" description="Fungal lipase-type" evidence="8">
    <location>
        <begin position="103"/>
        <end position="196"/>
    </location>
</feature>
<evidence type="ECO:0000256" key="5">
    <source>
        <dbReference type="ARBA" id="ARBA00022821"/>
    </source>
</evidence>
<dbReference type="InterPro" id="IPR044214">
    <property type="entry name" value="EDS1-like"/>
</dbReference>
<dbReference type="InterPro" id="IPR029058">
    <property type="entry name" value="AB_hydrolase_fold"/>
</dbReference>
<dbReference type="GO" id="GO:0016787">
    <property type="term" value="F:hydrolase activity"/>
    <property type="evidence" value="ECO:0007669"/>
    <property type="project" value="UniProtKB-KW"/>
</dbReference>
<dbReference type="SUPFAM" id="SSF53474">
    <property type="entry name" value="alpha/beta-Hydrolases"/>
    <property type="match status" value="1"/>
</dbReference>
<dbReference type="PANTHER" id="PTHR47090:SF2">
    <property type="entry name" value="PROTEIN EDS1-RELATED"/>
    <property type="match status" value="1"/>
</dbReference>
<feature type="compositionally biased region" description="Polar residues" evidence="7">
    <location>
        <begin position="77"/>
        <end position="91"/>
    </location>
</feature>
<dbReference type="GO" id="GO:0006629">
    <property type="term" value="P:lipid metabolic process"/>
    <property type="evidence" value="ECO:0007669"/>
    <property type="project" value="InterPro"/>
</dbReference>
<dbReference type="GO" id="GO:0006952">
    <property type="term" value="P:defense response"/>
    <property type="evidence" value="ECO:0007669"/>
    <property type="project" value="UniProtKB-KW"/>
</dbReference>
<dbReference type="AlphaFoldDB" id="A0A2R6PDZ1"/>
<dbReference type="PANTHER" id="PTHR47090">
    <property type="entry name" value="PROTEIN EDS1-RELATED"/>
    <property type="match status" value="1"/>
</dbReference>
<dbReference type="Pfam" id="PF01764">
    <property type="entry name" value="Lipase_3"/>
    <property type="match status" value="1"/>
</dbReference>
<protein>
    <submittedName>
        <fullName evidence="10">Protein EDS1L like</fullName>
    </submittedName>
</protein>
<sequence>MVGGRLGESIKMREELMEEACYLALRAHTFAGKPYLSKKIRGSSETVFSFPGSWTVDDGSVASPLDRERLNSICSHPSAVSSMTKKQPSTKRSIEDSKPFSKQQHLKMRVKKALTEKKQIIFTGHSSGGPTAILATLWFLEEYIRPNPSHITPLCVTFGSPLVGDHIFPHALGREKWDTYFIHFVTRYDIVPRLMLAPLSSIERQLQPVLHFFNPKSPFFGLESFATSVDASTFFMNVMRNVSAVASHVACHLMGSTNSLLETVTSFIELSPYRPFGTFIFCTGNGKLVVVKNPDAVLQLLFYSSQLTCEAHIREAACKCLKEHLGYENELQESFKMQNVAYLDDHLKEIPLSSSGSVQGELATINTALNDLGLSTRGRLCLCAAGELQRQKQRNQDRIEFNTKEIAEKLKSIRKYQIDREVRKVGYYDAFKLQNDGEDFQANVKRLELAGMWDEIIEMLKRYALPDEFEGRKEWIELGTKFRRLVEPLDIANYYRHLKNDDTGPYLIKARPKRYRCTQRWLEHDRRISQGSSSESCFWATVEELRNSNKQPFEELKETIMDLERDIDRWYQHGEIGKDVFLDESTFAMWWKTLPYQHKNGSCLARYMSN</sequence>
<evidence type="ECO:0000313" key="10">
    <source>
        <dbReference type="EMBL" id="PSR89612.1"/>
    </source>
</evidence>
<comment type="caution">
    <text evidence="10">The sequence shown here is derived from an EMBL/GenBank/DDBJ whole genome shotgun (WGS) entry which is preliminary data.</text>
</comment>
<dbReference type="EMBL" id="NKQK01000026">
    <property type="protein sequence ID" value="PSR89612.1"/>
    <property type="molecule type" value="Genomic_DNA"/>
</dbReference>
<feature type="region of interest" description="Disordered" evidence="7">
    <location>
        <begin position="77"/>
        <end position="101"/>
    </location>
</feature>
<evidence type="ECO:0000259" key="8">
    <source>
        <dbReference type="Pfam" id="PF01764"/>
    </source>
</evidence>
<dbReference type="InterPro" id="IPR002921">
    <property type="entry name" value="Fungal_lipase-type"/>
</dbReference>
<comment type="subcellular location">
    <subcellularLocation>
        <location evidence="2">Cytoplasm</location>
    </subcellularLocation>
    <subcellularLocation>
        <location evidence="1">Nucleus</location>
    </subcellularLocation>
</comment>
<dbReference type="Proteomes" id="UP000241394">
    <property type="component" value="Chromosome LG26"/>
</dbReference>
<dbReference type="OMA" id="DRIFCHA"/>
<dbReference type="Gene3D" id="3.40.50.1820">
    <property type="entry name" value="alpha/beta hydrolase"/>
    <property type="match status" value="1"/>
</dbReference>
<reference evidence="10 11" key="1">
    <citation type="submission" date="2017-07" db="EMBL/GenBank/DDBJ databases">
        <title>An improved, manually edited Actinidia chinensis var. chinensis (kiwifruit) genome highlights the challenges associated with draft genomes and gene prediction in plants.</title>
        <authorList>
            <person name="Pilkington S."/>
            <person name="Crowhurst R."/>
            <person name="Hilario E."/>
            <person name="Nardozza S."/>
            <person name="Fraser L."/>
            <person name="Peng Y."/>
            <person name="Gunaseelan K."/>
            <person name="Simpson R."/>
            <person name="Tahir J."/>
            <person name="Deroles S."/>
            <person name="Templeton K."/>
            <person name="Luo Z."/>
            <person name="Davy M."/>
            <person name="Cheng C."/>
            <person name="Mcneilage M."/>
            <person name="Scaglione D."/>
            <person name="Liu Y."/>
            <person name="Zhang Q."/>
            <person name="Datson P."/>
            <person name="De Silva N."/>
            <person name="Gardiner S."/>
            <person name="Bassett H."/>
            <person name="Chagne D."/>
            <person name="Mccallum J."/>
            <person name="Dzierzon H."/>
            <person name="Deng C."/>
            <person name="Wang Y.-Y."/>
            <person name="Barron N."/>
            <person name="Manako K."/>
            <person name="Bowen J."/>
            <person name="Foster T."/>
            <person name="Erridge Z."/>
            <person name="Tiffin H."/>
            <person name="Waite C."/>
            <person name="Davies K."/>
            <person name="Grierson E."/>
            <person name="Laing W."/>
            <person name="Kirk R."/>
            <person name="Chen X."/>
            <person name="Wood M."/>
            <person name="Montefiori M."/>
            <person name="Brummell D."/>
            <person name="Schwinn K."/>
            <person name="Catanach A."/>
            <person name="Fullerton C."/>
            <person name="Li D."/>
            <person name="Meiyalaghan S."/>
            <person name="Nieuwenhuizen N."/>
            <person name="Read N."/>
            <person name="Prakash R."/>
            <person name="Hunter D."/>
            <person name="Zhang H."/>
            <person name="Mckenzie M."/>
            <person name="Knabel M."/>
            <person name="Harris A."/>
            <person name="Allan A."/>
            <person name="Chen A."/>
            <person name="Janssen B."/>
            <person name="Plunkett B."/>
            <person name="Dwamena C."/>
            <person name="Voogd C."/>
            <person name="Leif D."/>
            <person name="Lafferty D."/>
            <person name="Souleyre E."/>
            <person name="Varkonyi-Gasic E."/>
            <person name="Gambi F."/>
            <person name="Hanley J."/>
            <person name="Yao J.-L."/>
            <person name="Cheung J."/>
            <person name="David K."/>
            <person name="Warren B."/>
            <person name="Marsh K."/>
            <person name="Snowden K."/>
            <person name="Lin-Wang K."/>
            <person name="Brian L."/>
            <person name="Martinez-Sanchez M."/>
            <person name="Wang M."/>
            <person name="Ileperuma N."/>
            <person name="Macnee N."/>
            <person name="Campin R."/>
            <person name="Mcatee P."/>
            <person name="Drummond R."/>
            <person name="Espley R."/>
            <person name="Ireland H."/>
            <person name="Wu R."/>
            <person name="Atkinson R."/>
            <person name="Karunairetnam S."/>
            <person name="Bulley S."/>
            <person name="Chunkath S."/>
            <person name="Hanley Z."/>
            <person name="Storey R."/>
            <person name="Thrimawithana A."/>
            <person name="Thomson S."/>
            <person name="David C."/>
            <person name="Testolin R."/>
        </authorList>
    </citation>
    <scope>NUCLEOTIDE SEQUENCE [LARGE SCALE GENOMIC DNA]</scope>
    <source>
        <strain evidence="11">cv. Red5</strain>
        <tissue evidence="10">Young leaf</tissue>
    </source>
</reference>
<keyword evidence="3" id="KW-0963">Cytoplasm</keyword>
<organism evidence="10 11">
    <name type="scientific">Actinidia chinensis var. chinensis</name>
    <name type="common">Chinese soft-hair kiwi</name>
    <dbReference type="NCBI Taxonomy" id="1590841"/>
    <lineage>
        <taxon>Eukaryota</taxon>
        <taxon>Viridiplantae</taxon>
        <taxon>Streptophyta</taxon>
        <taxon>Embryophyta</taxon>
        <taxon>Tracheophyta</taxon>
        <taxon>Spermatophyta</taxon>
        <taxon>Magnoliopsida</taxon>
        <taxon>eudicotyledons</taxon>
        <taxon>Gunneridae</taxon>
        <taxon>Pentapetalae</taxon>
        <taxon>asterids</taxon>
        <taxon>Ericales</taxon>
        <taxon>Actinidiaceae</taxon>
        <taxon>Actinidia</taxon>
    </lineage>
</organism>
<name>A0A2R6PDZ1_ACTCC</name>
<dbReference type="Pfam" id="PF18117">
    <property type="entry name" value="EDS1_EP"/>
    <property type="match status" value="1"/>
</dbReference>
<dbReference type="OrthoDB" id="426718at2759"/>
<evidence type="ECO:0000256" key="2">
    <source>
        <dbReference type="ARBA" id="ARBA00004496"/>
    </source>
</evidence>
<proteinExistence type="predicted"/>
<dbReference type="InParanoid" id="A0A2R6PDZ1"/>
<dbReference type="GO" id="GO:0005634">
    <property type="term" value="C:nucleus"/>
    <property type="evidence" value="ECO:0007669"/>
    <property type="project" value="UniProtKB-SubCell"/>
</dbReference>
<accession>A0A2R6PDZ1</accession>
<gene>
    <name evidence="10" type="ORF">CEY00_Acc29818</name>
</gene>
<evidence type="ECO:0000256" key="7">
    <source>
        <dbReference type="SAM" id="MobiDB-lite"/>
    </source>
</evidence>
<evidence type="ECO:0000259" key="9">
    <source>
        <dbReference type="Pfam" id="PF18117"/>
    </source>
</evidence>
<keyword evidence="11" id="KW-1185">Reference proteome</keyword>
<dbReference type="FunCoup" id="A0A2R6PDZ1">
    <property type="interactions" value="1328"/>
</dbReference>
<keyword evidence="4" id="KW-0378">Hydrolase</keyword>
<dbReference type="Gramene" id="PSR89612">
    <property type="protein sequence ID" value="PSR89612"/>
    <property type="gene ID" value="CEY00_Acc29818"/>
</dbReference>
<keyword evidence="6" id="KW-0539">Nucleus</keyword>